<accession>A0ABQ6QMJ8</accession>
<dbReference type="RefSeq" id="WP_338275762.1">
    <property type="nucleotide sequence ID" value="NZ_BTTX01000001.1"/>
</dbReference>
<reference evidence="1 2" key="1">
    <citation type="journal article" date="2024" name="Arch. Microbiol.">
        <title>Corallococcus caeni sp. nov., a novel myxobacterium isolated from activated sludge.</title>
        <authorList>
            <person name="Tomita S."/>
            <person name="Nakai R."/>
            <person name="Kuroda K."/>
            <person name="Kurashita H."/>
            <person name="Hatamoto M."/>
            <person name="Yamaguchi T."/>
            <person name="Narihiro T."/>
        </authorList>
    </citation>
    <scope>NUCLEOTIDE SEQUENCE [LARGE SCALE GENOMIC DNA]</scope>
    <source>
        <strain evidence="1 2">NO1</strain>
    </source>
</reference>
<evidence type="ECO:0000313" key="1">
    <source>
        <dbReference type="EMBL" id="GMU05246.1"/>
    </source>
</evidence>
<evidence type="ECO:0000313" key="2">
    <source>
        <dbReference type="Proteomes" id="UP001342631"/>
    </source>
</evidence>
<dbReference type="Proteomes" id="UP001342631">
    <property type="component" value="Unassembled WGS sequence"/>
</dbReference>
<keyword evidence="2" id="KW-1185">Reference proteome</keyword>
<gene>
    <name evidence="1" type="ORF">ASNO1_14980</name>
</gene>
<protein>
    <submittedName>
        <fullName evidence="1">Uncharacterized protein</fullName>
    </submittedName>
</protein>
<sequence length="259" mass="28600">MFDAPAPGSAAARSLPSREDALPRAAELARRVSALLGLPVHLRLTDNRATLVSYRRLADGVRLRLHHLFLEAPDSVVRALALYVAGDTAAREVLEAFSHAHHGQVRRERRPGAPLRTRGRCFDLKAVHARLDATYFDGRVHGVEVGWARRPARRTRRTIHLGGYDARLREVRVHPALDRPTVPAFVVDFIVFHALLHADLAAADTGHETGPEAGQDLHDAAGRCAAAHTPAFLAREAAFPLREAAWRWLLENLSSLRRG</sequence>
<name>A0ABQ6QMJ8_9BACT</name>
<comment type="caution">
    <text evidence="1">The sequence shown here is derived from an EMBL/GenBank/DDBJ whole genome shotgun (WGS) entry which is preliminary data.</text>
</comment>
<dbReference type="EMBL" id="BTTX01000001">
    <property type="protein sequence ID" value="GMU05246.1"/>
    <property type="molecule type" value="Genomic_DNA"/>
</dbReference>
<proteinExistence type="predicted"/>
<organism evidence="1 2">
    <name type="scientific">Corallococcus caeni</name>
    <dbReference type="NCBI Taxonomy" id="3082388"/>
    <lineage>
        <taxon>Bacteria</taxon>
        <taxon>Pseudomonadati</taxon>
        <taxon>Myxococcota</taxon>
        <taxon>Myxococcia</taxon>
        <taxon>Myxococcales</taxon>
        <taxon>Cystobacterineae</taxon>
        <taxon>Myxococcaceae</taxon>
        <taxon>Corallococcus</taxon>
    </lineage>
</organism>